<keyword evidence="16" id="KW-1185">Reference proteome</keyword>
<dbReference type="PANTHER" id="PTHR47982:SF9">
    <property type="entry name" value="NON-SPECIFIC SERINE_THREONINE PROTEIN KINASE"/>
    <property type="match status" value="1"/>
</dbReference>
<evidence type="ECO:0000256" key="6">
    <source>
        <dbReference type="ARBA" id="ARBA00022741"/>
    </source>
</evidence>
<evidence type="ECO:0000313" key="16">
    <source>
        <dbReference type="Proteomes" id="UP000195402"/>
    </source>
</evidence>
<evidence type="ECO:0000256" key="12">
    <source>
        <dbReference type="PROSITE-ProRule" id="PRU10141"/>
    </source>
</evidence>
<dbReference type="PROSITE" id="PS00107">
    <property type="entry name" value="PROTEIN_KINASE_ATP"/>
    <property type="match status" value="1"/>
</dbReference>
<feature type="binding site" evidence="12">
    <location>
        <position position="227"/>
    </location>
    <ligand>
        <name>ATP</name>
        <dbReference type="ChEBI" id="CHEBI:30616"/>
    </ligand>
</feature>
<evidence type="ECO:0000256" key="4">
    <source>
        <dbReference type="ARBA" id="ARBA00022679"/>
    </source>
</evidence>
<dbReference type="GO" id="GO:0005886">
    <property type="term" value="C:plasma membrane"/>
    <property type="evidence" value="ECO:0007669"/>
    <property type="project" value="UniProtKB-SubCell"/>
</dbReference>
<dbReference type="Gene3D" id="3.30.200.20">
    <property type="entry name" value="Phosphorylase Kinase, domain 1"/>
    <property type="match status" value="1"/>
</dbReference>
<dbReference type="InterPro" id="IPR000719">
    <property type="entry name" value="Prot_kinase_dom"/>
</dbReference>
<keyword evidence="6 12" id="KW-0547">Nucleotide-binding</keyword>
<dbReference type="PANTHER" id="PTHR47982">
    <property type="entry name" value="PROLINE-RICH RECEPTOR-LIKE PROTEIN KINASE PERK4"/>
    <property type="match status" value="1"/>
</dbReference>
<evidence type="ECO:0000256" key="7">
    <source>
        <dbReference type="ARBA" id="ARBA00022840"/>
    </source>
</evidence>
<evidence type="ECO:0000256" key="2">
    <source>
        <dbReference type="ARBA" id="ARBA00012513"/>
    </source>
</evidence>
<keyword evidence="8 13" id="KW-1133">Transmembrane helix</keyword>
<dbReference type="FunFam" id="3.30.200.20:FF:000415">
    <property type="entry name" value="receptor-like serine/threonine-protein kinase NCRK"/>
    <property type="match status" value="1"/>
</dbReference>
<keyword evidence="4" id="KW-0808">Transferase</keyword>
<sequence length="491" mass="54267">MLSSIYNPELFSGVVGLSLHLAAQVAGLEGTYPPHPPRGKLRGTVPQYPKSELISLSPCTATSSPSQNLAPVHAKNNVYISRKTKITATVDGDLGIPTLMSKQDAYAKKSRKPKIAAVVSGCVGATLLVVITLLLVYVCLMRVKRFVRRTSETGSSSPSPPVDWVRENVSPHAGVVSLYETGNLRQLTILELEHATFNFSESNVIGEGGFGLVYKGLLQDGSIVAIKRRIHEPSQSFVCEVENIGCIHHRHLVKLIGFCQENHQQLLVYEFLPNGNVGKHLYDSEGFPIRKLDIRQRLSIAIGAAKGLEYLHCLVPPFLHMHFRMRNVLVDDNFAVKVSDFGLSKLVVDGNRAGSSSDVDYFLDPELRLSNEYSPRSDVYSFGVFFLELISGREALDRNQSEPSQNLVTQAMGTSSLDDFVDSKLREKSATAAMQRMMELALLCLDTGIRRPTMKMVVRELELIQEREMGHQETVPGEEISVVTLGSELFK</sequence>
<dbReference type="Pfam" id="PF07714">
    <property type="entry name" value="PK_Tyr_Ser-Thr"/>
    <property type="match status" value="1"/>
</dbReference>
<dbReference type="AlphaFoldDB" id="A0A200R5T4"/>
<evidence type="ECO:0000256" key="10">
    <source>
        <dbReference type="ARBA" id="ARBA00047899"/>
    </source>
</evidence>
<evidence type="ECO:0000313" key="15">
    <source>
        <dbReference type="EMBL" id="OVA18084.1"/>
    </source>
</evidence>
<keyword evidence="7 12" id="KW-0067">ATP-binding</keyword>
<evidence type="ECO:0000256" key="11">
    <source>
        <dbReference type="ARBA" id="ARBA00048679"/>
    </source>
</evidence>
<accession>A0A200R5T4</accession>
<evidence type="ECO:0000256" key="13">
    <source>
        <dbReference type="SAM" id="Phobius"/>
    </source>
</evidence>
<dbReference type="Gene3D" id="1.10.510.10">
    <property type="entry name" value="Transferase(Phosphotransferase) domain 1"/>
    <property type="match status" value="1"/>
</dbReference>
<dbReference type="Proteomes" id="UP000195402">
    <property type="component" value="Unassembled WGS sequence"/>
</dbReference>
<dbReference type="SUPFAM" id="SSF56112">
    <property type="entry name" value="Protein kinase-like (PK-like)"/>
    <property type="match status" value="1"/>
</dbReference>
<evidence type="ECO:0000259" key="14">
    <source>
        <dbReference type="PROSITE" id="PS50011"/>
    </source>
</evidence>
<dbReference type="InterPro" id="IPR047117">
    <property type="entry name" value="PERK1-13-like"/>
</dbReference>
<dbReference type="InterPro" id="IPR001245">
    <property type="entry name" value="Ser-Thr/Tyr_kinase_cat_dom"/>
</dbReference>
<organism evidence="15 16">
    <name type="scientific">Macleaya cordata</name>
    <name type="common">Five-seeded plume-poppy</name>
    <name type="synonym">Bocconia cordata</name>
    <dbReference type="NCBI Taxonomy" id="56857"/>
    <lineage>
        <taxon>Eukaryota</taxon>
        <taxon>Viridiplantae</taxon>
        <taxon>Streptophyta</taxon>
        <taxon>Embryophyta</taxon>
        <taxon>Tracheophyta</taxon>
        <taxon>Spermatophyta</taxon>
        <taxon>Magnoliopsida</taxon>
        <taxon>Ranunculales</taxon>
        <taxon>Papaveraceae</taxon>
        <taxon>Papaveroideae</taxon>
        <taxon>Macleaya</taxon>
    </lineage>
</organism>
<dbReference type="OMA" id="EAHNKNM"/>
<keyword evidence="9 13" id="KW-0472">Membrane</keyword>
<protein>
    <recommendedName>
        <fullName evidence="2">non-specific serine/threonine protein kinase</fullName>
        <ecNumber evidence="2">2.7.11.1</ecNumber>
    </recommendedName>
</protein>
<dbReference type="STRING" id="56857.A0A200R5T4"/>
<dbReference type="PROSITE" id="PS50011">
    <property type="entry name" value="PROTEIN_KINASE_DOM"/>
    <property type="match status" value="1"/>
</dbReference>
<keyword evidence="5 13" id="KW-0812">Transmembrane</keyword>
<dbReference type="InterPro" id="IPR011009">
    <property type="entry name" value="Kinase-like_dom_sf"/>
</dbReference>
<dbReference type="EC" id="2.7.11.1" evidence="2"/>
<dbReference type="InterPro" id="IPR017441">
    <property type="entry name" value="Protein_kinase_ATP_BS"/>
</dbReference>
<evidence type="ECO:0000256" key="3">
    <source>
        <dbReference type="ARBA" id="ARBA00022527"/>
    </source>
</evidence>
<comment type="catalytic activity">
    <reaction evidence="10">
        <text>L-threonyl-[protein] + ATP = O-phospho-L-threonyl-[protein] + ADP + H(+)</text>
        <dbReference type="Rhea" id="RHEA:46608"/>
        <dbReference type="Rhea" id="RHEA-COMP:11060"/>
        <dbReference type="Rhea" id="RHEA-COMP:11605"/>
        <dbReference type="ChEBI" id="CHEBI:15378"/>
        <dbReference type="ChEBI" id="CHEBI:30013"/>
        <dbReference type="ChEBI" id="CHEBI:30616"/>
        <dbReference type="ChEBI" id="CHEBI:61977"/>
        <dbReference type="ChEBI" id="CHEBI:456216"/>
        <dbReference type="EC" id="2.7.11.1"/>
    </reaction>
</comment>
<reference evidence="15 16" key="1">
    <citation type="journal article" date="2017" name="Mol. Plant">
        <title>The Genome of Medicinal Plant Macleaya cordata Provides New Insights into Benzylisoquinoline Alkaloids Metabolism.</title>
        <authorList>
            <person name="Liu X."/>
            <person name="Liu Y."/>
            <person name="Huang P."/>
            <person name="Ma Y."/>
            <person name="Qing Z."/>
            <person name="Tang Q."/>
            <person name="Cao H."/>
            <person name="Cheng P."/>
            <person name="Zheng Y."/>
            <person name="Yuan Z."/>
            <person name="Zhou Y."/>
            <person name="Liu J."/>
            <person name="Tang Z."/>
            <person name="Zhuo Y."/>
            <person name="Zhang Y."/>
            <person name="Yu L."/>
            <person name="Huang J."/>
            <person name="Yang P."/>
            <person name="Peng Q."/>
            <person name="Zhang J."/>
            <person name="Jiang W."/>
            <person name="Zhang Z."/>
            <person name="Lin K."/>
            <person name="Ro D.K."/>
            <person name="Chen X."/>
            <person name="Xiong X."/>
            <person name="Shang Y."/>
            <person name="Huang S."/>
            <person name="Zeng J."/>
        </authorList>
    </citation>
    <scope>NUCLEOTIDE SEQUENCE [LARGE SCALE GENOMIC DNA]</scope>
    <source>
        <strain evidence="16">cv. BLH2017</strain>
        <tissue evidence="15">Root</tissue>
    </source>
</reference>
<comment type="subcellular location">
    <subcellularLocation>
        <location evidence="1">Cell membrane</location>
        <topology evidence="1">Single-pass membrane protein</topology>
    </subcellularLocation>
</comment>
<comment type="catalytic activity">
    <reaction evidence="11">
        <text>L-seryl-[protein] + ATP = O-phospho-L-seryl-[protein] + ADP + H(+)</text>
        <dbReference type="Rhea" id="RHEA:17989"/>
        <dbReference type="Rhea" id="RHEA-COMP:9863"/>
        <dbReference type="Rhea" id="RHEA-COMP:11604"/>
        <dbReference type="ChEBI" id="CHEBI:15378"/>
        <dbReference type="ChEBI" id="CHEBI:29999"/>
        <dbReference type="ChEBI" id="CHEBI:30616"/>
        <dbReference type="ChEBI" id="CHEBI:83421"/>
        <dbReference type="ChEBI" id="CHEBI:456216"/>
        <dbReference type="EC" id="2.7.11.1"/>
    </reaction>
</comment>
<proteinExistence type="predicted"/>
<dbReference type="OrthoDB" id="1866267at2759"/>
<dbReference type="EMBL" id="MVGT01000437">
    <property type="protein sequence ID" value="OVA18084.1"/>
    <property type="molecule type" value="Genomic_DNA"/>
</dbReference>
<dbReference type="InParanoid" id="A0A200R5T4"/>
<evidence type="ECO:0000256" key="8">
    <source>
        <dbReference type="ARBA" id="ARBA00022989"/>
    </source>
</evidence>
<evidence type="ECO:0000256" key="9">
    <source>
        <dbReference type="ARBA" id="ARBA00023136"/>
    </source>
</evidence>
<feature type="transmembrane region" description="Helical" evidence="13">
    <location>
        <begin position="115"/>
        <end position="140"/>
    </location>
</feature>
<gene>
    <name evidence="15" type="ORF">BVC80_1835g497</name>
</gene>
<dbReference type="GO" id="GO:0005524">
    <property type="term" value="F:ATP binding"/>
    <property type="evidence" value="ECO:0007669"/>
    <property type="project" value="UniProtKB-UniRule"/>
</dbReference>
<name>A0A200R5T4_MACCD</name>
<evidence type="ECO:0000256" key="5">
    <source>
        <dbReference type="ARBA" id="ARBA00022692"/>
    </source>
</evidence>
<comment type="caution">
    <text evidence="15">The sequence shown here is derived from an EMBL/GenBank/DDBJ whole genome shotgun (WGS) entry which is preliminary data.</text>
</comment>
<evidence type="ECO:0000256" key="1">
    <source>
        <dbReference type="ARBA" id="ARBA00004162"/>
    </source>
</evidence>
<keyword evidence="3" id="KW-0723">Serine/threonine-protein kinase</keyword>
<feature type="domain" description="Protein kinase" evidence="14">
    <location>
        <begin position="199"/>
        <end position="464"/>
    </location>
</feature>
<keyword evidence="15" id="KW-0418">Kinase</keyword>
<dbReference type="GO" id="GO:0004674">
    <property type="term" value="F:protein serine/threonine kinase activity"/>
    <property type="evidence" value="ECO:0007669"/>
    <property type="project" value="UniProtKB-KW"/>
</dbReference>